<keyword evidence="3 8" id="KW-0963">Cytoplasm</keyword>
<accession>A0A4R0QP31</accession>
<evidence type="ECO:0000256" key="3">
    <source>
        <dbReference type="ARBA" id="ARBA00022490"/>
    </source>
</evidence>
<comment type="subcellular location">
    <subcellularLocation>
        <location evidence="8">Cytoplasm</location>
    </subcellularLocation>
</comment>
<proteinExistence type="inferred from homology"/>
<keyword evidence="7 8" id="KW-0119">Carbohydrate metabolism</keyword>
<keyword evidence="6 8" id="KW-0299">Galactose metabolism</keyword>
<keyword evidence="4 8" id="KW-0808">Transferase</keyword>
<dbReference type="InterPro" id="IPR005849">
    <property type="entry name" value="GalP_Utransf_N"/>
</dbReference>
<evidence type="ECO:0000256" key="7">
    <source>
        <dbReference type="ARBA" id="ARBA00023277"/>
    </source>
</evidence>
<protein>
    <recommendedName>
        <fullName evidence="8">Galactose-1-phosphate uridylyltransferase</fullName>
        <shortName evidence="8">Gal-1-P uridylyltransferase</shortName>
        <ecNumber evidence="8">2.7.7.12</ecNumber>
    </recommendedName>
    <alternativeName>
        <fullName evidence="8">UDP-glucose--hexose-1-phosphate uridylyltransferase</fullName>
    </alternativeName>
</protein>
<comment type="catalytic activity">
    <reaction evidence="1 8">
        <text>alpha-D-galactose 1-phosphate + UDP-alpha-D-glucose = alpha-D-glucose 1-phosphate + UDP-alpha-D-galactose</text>
        <dbReference type="Rhea" id="RHEA:13989"/>
        <dbReference type="ChEBI" id="CHEBI:58336"/>
        <dbReference type="ChEBI" id="CHEBI:58601"/>
        <dbReference type="ChEBI" id="CHEBI:58885"/>
        <dbReference type="ChEBI" id="CHEBI:66914"/>
        <dbReference type="EC" id="2.7.7.12"/>
    </reaction>
</comment>
<evidence type="ECO:0000313" key="11">
    <source>
        <dbReference type="Proteomes" id="UP000291289"/>
    </source>
</evidence>
<comment type="caution">
    <text evidence="10">The sequence shown here is derived from an EMBL/GenBank/DDBJ whole genome shotgun (WGS) entry which is preliminary data.</text>
</comment>
<dbReference type="InterPro" id="IPR000766">
    <property type="entry name" value="GalP_uridyl_Trfase_II"/>
</dbReference>
<evidence type="ECO:0000256" key="5">
    <source>
        <dbReference type="ARBA" id="ARBA00022695"/>
    </source>
</evidence>
<evidence type="ECO:0000256" key="6">
    <source>
        <dbReference type="ARBA" id="ARBA00023144"/>
    </source>
</evidence>
<dbReference type="PANTHER" id="PTHR39191:SF1">
    <property type="entry name" value="DUF4922 DOMAIN-CONTAINING PROTEIN"/>
    <property type="match status" value="1"/>
</dbReference>
<dbReference type="Pfam" id="PF01087">
    <property type="entry name" value="GalP_UDP_transf"/>
    <property type="match status" value="1"/>
</dbReference>
<dbReference type="PANTHER" id="PTHR39191">
    <property type="entry name" value="GALACTOSE-1-PHOSPHATE URIDYLYLTRANSFERASE"/>
    <property type="match status" value="1"/>
</dbReference>
<dbReference type="AlphaFoldDB" id="A0A4R0QP31"/>
<dbReference type="HAMAP" id="MF_00571">
    <property type="entry name" value="GalP_UDP_trans"/>
    <property type="match status" value="1"/>
</dbReference>
<dbReference type="GO" id="GO:0008108">
    <property type="term" value="F:UDP-glucose:hexose-1-phosphate uridylyltransferase activity"/>
    <property type="evidence" value="ECO:0007669"/>
    <property type="project" value="UniProtKB-UniRule"/>
</dbReference>
<keyword evidence="5 8" id="KW-0548">Nucleotidyltransferase</keyword>
<comment type="similarity">
    <text evidence="8">Belongs to the galactose-1-phosphate uridylyltransferase type 2 family.</text>
</comment>
<keyword evidence="11" id="KW-1185">Reference proteome</keyword>
<dbReference type="EC" id="2.7.7.12" evidence="8"/>
<evidence type="ECO:0000256" key="8">
    <source>
        <dbReference type="HAMAP-Rule" id="MF_00571"/>
    </source>
</evidence>
<dbReference type="EMBL" id="RXLP01000023">
    <property type="protein sequence ID" value="TCD53954.1"/>
    <property type="molecule type" value="Genomic_DNA"/>
</dbReference>
<sequence length="524" mass="59311">MKEIYGDIERLIECAIDRLELDPLDVDFVRNKIIELLGLDYFPPSSSMQSGIQSSDTLDEGENELIEDIIIDFVGHAVSLHLIEREDSATLVDQVLNILSPSPALVNSYFEHIEREDSPEDAMDWLYCLCEANGSVHSKQLDTNPHFASHGLVITINTAKPEFTTTKKAALGNSTHGGYPQCVICHENEGLASANKRTLRTVAVELGGKQWFWQFSPYGYFYQHGICVNNTHTPMKVDRETIRNIIDFVDRFPHFFLGCNAALPRIGGSILAHDHYQGGGQLLPMHTCTALKSYTITRINNRLIETYGSDGSMKNDQPLLILEILDWPGSAIRLISHSRLAIEEVSELIRLAWSNYANDQLHIQPVDDDGNQQSSVSPSVIKTSRGYEMNLIFRNNAISEELPDGIFHARPQYFSIKQEAIGLIEAQGLFILPGRLVHQLRQIEDALLRGEDLPQELEQFRPQWDEINTIVENRNNIRTREAIHRAIEDELGSVCYRILENTAVFPTKESLEEFITEIPDLEMK</sequence>
<evidence type="ECO:0000256" key="2">
    <source>
        <dbReference type="ARBA" id="ARBA00004947"/>
    </source>
</evidence>
<reference evidence="10 11" key="1">
    <citation type="submission" date="2018-12" db="EMBL/GenBank/DDBJ databases">
        <title>Alloscrdovia theropitheci sp. nov: a novel taxon from the feces of the bleeding-herat monkey (Theropithecus geleda).</title>
        <authorList>
            <person name="Modesto M."/>
        </authorList>
    </citation>
    <scope>NUCLEOTIDE SEQUENCE [LARGE SCALE GENOMIC DNA]</scope>
    <source>
        <strain evidence="10 11">GLDI4/2</strain>
    </source>
</reference>
<organism evidence="10 11">
    <name type="scientific">Alloscardovia theropitheci</name>
    <dbReference type="NCBI Taxonomy" id="2496842"/>
    <lineage>
        <taxon>Bacteria</taxon>
        <taxon>Bacillati</taxon>
        <taxon>Actinomycetota</taxon>
        <taxon>Actinomycetes</taxon>
        <taxon>Bifidobacteriales</taxon>
        <taxon>Bifidobacteriaceae</taxon>
        <taxon>Alloscardovia</taxon>
    </lineage>
</organism>
<dbReference type="OrthoDB" id="2293at2"/>
<dbReference type="GO" id="GO:0006012">
    <property type="term" value="P:galactose metabolic process"/>
    <property type="evidence" value="ECO:0007669"/>
    <property type="project" value="UniProtKB-UniRule"/>
</dbReference>
<gene>
    <name evidence="8" type="primary">galT</name>
    <name evidence="10" type="ORF">EJ419_05855</name>
</gene>
<dbReference type="GO" id="GO:0005737">
    <property type="term" value="C:cytoplasm"/>
    <property type="evidence" value="ECO:0007669"/>
    <property type="project" value="UniProtKB-SubCell"/>
</dbReference>
<dbReference type="UniPathway" id="UPA00214"/>
<dbReference type="Proteomes" id="UP000291289">
    <property type="component" value="Unassembled WGS sequence"/>
</dbReference>
<evidence type="ECO:0000313" key="10">
    <source>
        <dbReference type="EMBL" id="TCD53954.1"/>
    </source>
</evidence>
<feature type="domain" description="Galactose-1-phosphate uridyl transferase N-terminal" evidence="9">
    <location>
        <begin position="86"/>
        <end position="234"/>
    </location>
</feature>
<dbReference type="RefSeq" id="WP_131284567.1">
    <property type="nucleotide sequence ID" value="NZ_RXLP01000023.1"/>
</dbReference>
<evidence type="ECO:0000256" key="4">
    <source>
        <dbReference type="ARBA" id="ARBA00022679"/>
    </source>
</evidence>
<evidence type="ECO:0000259" key="9">
    <source>
        <dbReference type="Pfam" id="PF01087"/>
    </source>
</evidence>
<name>A0A4R0QP31_9BIFI</name>
<comment type="pathway">
    <text evidence="2 8">Carbohydrate metabolism; galactose metabolism.</text>
</comment>
<evidence type="ECO:0000256" key="1">
    <source>
        <dbReference type="ARBA" id="ARBA00001107"/>
    </source>
</evidence>